<feature type="non-terminal residue" evidence="1">
    <location>
        <position position="1"/>
    </location>
</feature>
<name>A0ACA9L7M4_9GLOM</name>
<evidence type="ECO:0000313" key="2">
    <source>
        <dbReference type="Proteomes" id="UP000789920"/>
    </source>
</evidence>
<dbReference type="Proteomes" id="UP000789920">
    <property type="component" value="Unassembled WGS sequence"/>
</dbReference>
<sequence length="669" mass="76111">LHLTISPGNSSSFTINLKEGQLLLDTVRNFMDENNIPCYLEVSIMSVIESLMKESWRTNLERDAKINDESSAKLIQEELIAKYQKHTVRFNDGPLENLFSKAFHTLVHSPIPSMFDILLQLEQDYKTSIKEMMVTREKEKAELDESRQKELETAAESVSANGFQKLIEMHVEEYEFNQAAWESELEEMQRAQKSEYWDFVFKLYEEHQRRVAEQLSSTDPTGVHRLDGKEIASVVIADMKKDKKKVSKELSRLVQGNPTRSRPGSRPGSRPCSVSSMSEVILSTGLITPQSPMFASPSDEKKSPFFPPEDDHVLQIREMGFSSEQAKVALEMTNGVMEHAVALLIDQSGKVDAQIAQRRPSVPMISSTKDTPVPHRRSKSNSKPLVLSVLKQEKKNAWSPMAFLQQKNGVMTAQNNSSMRKFSGWIGKAMENFGLEDDETPQRHGPIMQFDDEHHQLVESFTISLGNQVKSTHNLRLLASDIDDMLKSSNDEARGTAYRAQTAANLYSQDLTAIVLLLTPKDWPKYKFGQSANKEFFKRCKESTEFHFDNIETQFEAIENDFLAESDGVIPVKEVSRFDITCISLPLLLLPSNVDCFSDPTIQENILCRRGESVLKCIKGFMMENSRIPKRKADKEEETKTVQFLLPKNANEQQFNSQRQWLIDTFGAN</sequence>
<proteinExistence type="predicted"/>
<reference evidence="1" key="1">
    <citation type="submission" date="2021-06" db="EMBL/GenBank/DDBJ databases">
        <authorList>
            <person name="Kallberg Y."/>
            <person name="Tangrot J."/>
            <person name="Rosling A."/>
        </authorList>
    </citation>
    <scope>NUCLEOTIDE SEQUENCE</scope>
    <source>
        <strain evidence="1">MA461A</strain>
    </source>
</reference>
<gene>
    <name evidence="1" type="ORF">RPERSI_LOCUS2288</name>
</gene>
<evidence type="ECO:0000313" key="1">
    <source>
        <dbReference type="EMBL" id="CAG8511706.1"/>
    </source>
</evidence>
<accession>A0ACA9L7M4</accession>
<dbReference type="EMBL" id="CAJVQC010002451">
    <property type="protein sequence ID" value="CAG8511706.1"/>
    <property type="molecule type" value="Genomic_DNA"/>
</dbReference>
<organism evidence="1 2">
    <name type="scientific">Racocetra persica</name>
    <dbReference type="NCBI Taxonomy" id="160502"/>
    <lineage>
        <taxon>Eukaryota</taxon>
        <taxon>Fungi</taxon>
        <taxon>Fungi incertae sedis</taxon>
        <taxon>Mucoromycota</taxon>
        <taxon>Glomeromycotina</taxon>
        <taxon>Glomeromycetes</taxon>
        <taxon>Diversisporales</taxon>
        <taxon>Gigasporaceae</taxon>
        <taxon>Racocetra</taxon>
    </lineage>
</organism>
<comment type="caution">
    <text evidence="1">The sequence shown here is derived from an EMBL/GenBank/DDBJ whole genome shotgun (WGS) entry which is preliminary data.</text>
</comment>
<keyword evidence="2" id="KW-1185">Reference proteome</keyword>
<protein>
    <submittedName>
        <fullName evidence="1">27646_t:CDS:1</fullName>
    </submittedName>
</protein>